<dbReference type="Gene3D" id="2.40.100.10">
    <property type="entry name" value="Cyclophilin-like"/>
    <property type="match status" value="1"/>
</dbReference>
<evidence type="ECO:0000259" key="4">
    <source>
        <dbReference type="SMART" id="SM00797"/>
    </source>
</evidence>
<keyword evidence="1" id="KW-0547">Nucleotide-binding</keyword>
<dbReference type="SUPFAM" id="SSF50891">
    <property type="entry name" value="Cyclophilin-like"/>
    <property type="match status" value="1"/>
</dbReference>
<dbReference type="Proteomes" id="UP000515847">
    <property type="component" value="Chromosome"/>
</dbReference>
<keyword evidence="6" id="KW-1185">Reference proteome</keyword>
<evidence type="ECO:0000313" key="5">
    <source>
        <dbReference type="EMBL" id="QNB46810.1"/>
    </source>
</evidence>
<dbReference type="OrthoDB" id="9782422at2"/>
<keyword evidence="3" id="KW-0067">ATP-binding</keyword>
<dbReference type="GO" id="GO:0005524">
    <property type="term" value="F:ATP binding"/>
    <property type="evidence" value="ECO:0007669"/>
    <property type="project" value="UniProtKB-KW"/>
</dbReference>
<evidence type="ECO:0000256" key="1">
    <source>
        <dbReference type="ARBA" id="ARBA00022741"/>
    </source>
</evidence>
<organism evidence="5 6">
    <name type="scientific">Thermanaerosceptrum fracticalcis</name>
    <dbReference type="NCBI Taxonomy" id="1712410"/>
    <lineage>
        <taxon>Bacteria</taxon>
        <taxon>Bacillati</taxon>
        <taxon>Bacillota</taxon>
        <taxon>Clostridia</taxon>
        <taxon>Eubacteriales</taxon>
        <taxon>Peptococcaceae</taxon>
        <taxon>Thermanaerosceptrum</taxon>
    </lineage>
</organism>
<dbReference type="AlphaFoldDB" id="A0A7G6E406"/>
<dbReference type="PANTHER" id="PTHR43309">
    <property type="entry name" value="5-OXOPROLINASE SUBUNIT C"/>
    <property type="match status" value="1"/>
</dbReference>
<gene>
    <name evidence="5" type="ORF">BR63_11105</name>
</gene>
<name>A0A7G6E406_THEFR</name>
<dbReference type="Pfam" id="PF02626">
    <property type="entry name" value="CT_A_B"/>
    <property type="match status" value="1"/>
</dbReference>
<dbReference type="GO" id="GO:0016787">
    <property type="term" value="F:hydrolase activity"/>
    <property type="evidence" value="ECO:0007669"/>
    <property type="project" value="UniProtKB-KW"/>
</dbReference>
<evidence type="ECO:0000313" key="6">
    <source>
        <dbReference type="Proteomes" id="UP000515847"/>
    </source>
</evidence>
<evidence type="ECO:0000256" key="2">
    <source>
        <dbReference type="ARBA" id="ARBA00022801"/>
    </source>
</evidence>
<dbReference type="NCBIfam" id="TIGR00724">
    <property type="entry name" value="urea_amlyse_rel"/>
    <property type="match status" value="1"/>
</dbReference>
<sequence length="349" mass="37345">MGFCKVIKPGLFTTIQDRGRFGYQQSGMPVAGAMDEFALRVGNILVGNPEGESCLEITLLGPTLEFLSQGLIALTGGDLGAQLNGKELPLWEACEVKAGDILKFTGVKKGCRAYLAVAGGFNAPAVMGSKATYVRGTIGGLEGRTLREGDILEKGPSNSAGLAGRKVPQDDIYTLSNHITLRVVLGPQAEAFTAEGINTFLTSSYTVTNEADRMGYRLEGEKIQHQKGADIISDGIVMGSVQVPGHGMPIVMMADRQTTGGYTKIATVITPDLPLLAQAKPGDKVSFRSVSIDEAHSIYRIYEEKIAALKRTLRSSVPQDKSSVPKGPKRTLKLLVNGKEYLVDVEEVQ</sequence>
<protein>
    <submittedName>
        <fullName evidence="5">5-oxoprolinase/urea amidolyase family protein</fullName>
    </submittedName>
</protein>
<dbReference type="EMBL" id="CP045798">
    <property type="protein sequence ID" value="QNB46810.1"/>
    <property type="molecule type" value="Genomic_DNA"/>
</dbReference>
<proteinExistence type="predicted"/>
<dbReference type="GO" id="GO:0016829">
    <property type="term" value="F:lyase activity"/>
    <property type="evidence" value="ECO:0007669"/>
    <property type="project" value="UniProtKB-KW"/>
</dbReference>
<evidence type="ECO:0000256" key="3">
    <source>
        <dbReference type="ARBA" id="ARBA00022840"/>
    </source>
</evidence>
<accession>A0A7G6E406</accession>
<reference evidence="5 6" key="1">
    <citation type="journal article" date="2019" name="Front. Microbiol.">
        <title>Thermoanaerosceptrum fracticalcis gen. nov. sp. nov., a Novel Fumarate-Fermenting Microorganism From a Deep Fractured Carbonate Aquifer of the US Great Basin.</title>
        <authorList>
            <person name="Hamilton-Brehm S.D."/>
            <person name="Stewart L.E."/>
            <person name="Zavarin M."/>
            <person name="Caldwell M."/>
            <person name="Lawson P.A."/>
            <person name="Onstott T.C."/>
            <person name="Grzymski J."/>
            <person name="Neveux I."/>
            <person name="Lollar B.S."/>
            <person name="Russell C.E."/>
            <person name="Moser D.P."/>
        </authorList>
    </citation>
    <scope>NUCLEOTIDE SEQUENCE [LARGE SCALE GENOMIC DNA]</scope>
    <source>
        <strain evidence="5 6">DRI-13</strain>
    </source>
</reference>
<dbReference type="SMART" id="SM00797">
    <property type="entry name" value="AHS2"/>
    <property type="match status" value="1"/>
</dbReference>
<feature type="domain" description="Carboxyltransferase" evidence="4">
    <location>
        <begin position="25"/>
        <end position="305"/>
    </location>
</feature>
<dbReference type="RefSeq" id="WP_034420193.1">
    <property type="nucleotide sequence ID" value="NZ_CP045798.1"/>
</dbReference>
<dbReference type="InterPro" id="IPR003778">
    <property type="entry name" value="CT_A_B"/>
</dbReference>
<dbReference type="InterPro" id="IPR052708">
    <property type="entry name" value="PxpC"/>
</dbReference>
<dbReference type="PANTHER" id="PTHR43309:SF5">
    <property type="entry name" value="5-OXOPROLINASE SUBUNIT C"/>
    <property type="match status" value="1"/>
</dbReference>
<dbReference type="InterPro" id="IPR029000">
    <property type="entry name" value="Cyclophilin-like_dom_sf"/>
</dbReference>
<dbReference type="KEGG" id="tfr:BR63_11105"/>
<keyword evidence="5" id="KW-0456">Lyase</keyword>
<keyword evidence="2" id="KW-0378">Hydrolase</keyword>